<gene>
    <name evidence="6" type="ORF">FTV88_1080</name>
</gene>
<sequence length="123" mass="13987">MNLSIDPITNPSKDERMWAMLCHISSFLGYLLPLVGQIVPPLIIWLLKRESMPFVDDQGKEALNFQISLLLYTFIAGILVVIAIGIPFLIIIPIAHFILTIIAAIRSNEGIRYRYPLTIRLIR</sequence>
<dbReference type="EMBL" id="CP045875">
    <property type="protein sequence ID" value="QGG47232.1"/>
    <property type="molecule type" value="Genomic_DNA"/>
</dbReference>
<dbReference type="KEGG" id="hcv:FTV88_1080"/>
<evidence type="ECO:0000256" key="1">
    <source>
        <dbReference type="ARBA" id="ARBA00004141"/>
    </source>
</evidence>
<dbReference type="InterPro" id="IPR019109">
    <property type="entry name" value="MamF_MmsF"/>
</dbReference>
<proteinExistence type="predicted"/>
<evidence type="ECO:0000313" key="6">
    <source>
        <dbReference type="EMBL" id="QGG47232.1"/>
    </source>
</evidence>
<evidence type="ECO:0000256" key="2">
    <source>
        <dbReference type="ARBA" id="ARBA00022692"/>
    </source>
</evidence>
<evidence type="ECO:0000256" key="5">
    <source>
        <dbReference type="SAM" id="Phobius"/>
    </source>
</evidence>
<reference evidence="7" key="1">
    <citation type="submission" date="2019-11" db="EMBL/GenBank/DDBJ databases">
        <title>Genome sequence of Heliorestis convoluta strain HH, an alkaliphilic and minimalistic phototrophic bacterium from a soda lake in Egypt.</title>
        <authorList>
            <person name="Dewey E.D."/>
            <person name="Stokes L.M."/>
            <person name="Burchell B.M."/>
            <person name="Shaffer K.N."/>
            <person name="Huntington A.M."/>
            <person name="Baker J.M."/>
            <person name="Nadendla S."/>
            <person name="Giglio M.G."/>
            <person name="Touchman J.W."/>
            <person name="Blankenship R.E."/>
            <person name="Madigan M.T."/>
            <person name="Sattley W.M."/>
        </authorList>
    </citation>
    <scope>NUCLEOTIDE SEQUENCE [LARGE SCALE GENOMIC DNA]</scope>
    <source>
        <strain evidence="7">HH</strain>
    </source>
</reference>
<keyword evidence="7" id="KW-1185">Reference proteome</keyword>
<evidence type="ECO:0000313" key="7">
    <source>
        <dbReference type="Proteomes" id="UP000366051"/>
    </source>
</evidence>
<feature type="transmembrane region" description="Helical" evidence="5">
    <location>
        <begin position="72"/>
        <end position="105"/>
    </location>
</feature>
<accession>A0A5Q2N1R4</accession>
<keyword evidence="3 5" id="KW-1133">Transmembrane helix</keyword>
<comment type="subcellular location">
    <subcellularLocation>
        <location evidence="1">Membrane</location>
        <topology evidence="1">Multi-pass membrane protein</topology>
    </subcellularLocation>
</comment>
<keyword evidence="4 5" id="KW-0472">Membrane</keyword>
<dbReference type="AlphaFoldDB" id="A0A5Q2N1R4"/>
<evidence type="ECO:0000256" key="4">
    <source>
        <dbReference type="ARBA" id="ARBA00023136"/>
    </source>
</evidence>
<dbReference type="RefSeq" id="WP_207707915.1">
    <property type="nucleotide sequence ID" value="NZ_CP045875.1"/>
</dbReference>
<keyword evidence="2 5" id="KW-0812">Transmembrane</keyword>
<evidence type="ECO:0008006" key="8">
    <source>
        <dbReference type="Google" id="ProtNLM"/>
    </source>
</evidence>
<protein>
    <recommendedName>
        <fullName evidence="8">DUF4870 domain-containing protein</fullName>
    </recommendedName>
</protein>
<name>A0A5Q2N1R4_9FIRM</name>
<organism evidence="6 7">
    <name type="scientific">Heliorestis convoluta</name>
    <dbReference type="NCBI Taxonomy" id="356322"/>
    <lineage>
        <taxon>Bacteria</taxon>
        <taxon>Bacillati</taxon>
        <taxon>Bacillota</taxon>
        <taxon>Clostridia</taxon>
        <taxon>Eubacteriales</taxon>
        <taxon>Heliobacteriaceae</taxon>
        <taxon>Heliorestis</taxon>
    </lineage>
</organism>
<feature type="transmembrane region" description="Helical" evidence="5">
    <location>
        <begin position="21"/>
        <end position="47"/>
    </location>
</feature>
<dbReference type="Proteomes" id="UP000366051">
    <property type="component" value="Chromosome"/>
</dbReference>
<dbReference type="Pfam" id="PF09685">
    <property type="entry name" value="MamF_MmsF"/>
    <property type="match status" value="1"/>
</dbReference>
<evidence type="ECO:0000256" key="3">
    <source>
        <dbReference type="ARBA" id="ARBA00022989"/>
    </source>
</evidence>